<name>A0A0W0ZG51_9GAMM</name>
<dbReference type="EMBL" id="LNYY01000019">
    <property type="protein sequence ID" value="KTD67830.1"/>
    <property type="molecule type" value="Genomic_DNA"/>
</dbReference>
<organism evidence="1 2">
    <name type="scientific">Legionella steelei</name>
    <dbReference type="NCBI Taxonomy" id="947033"/>
    <lineage>
        <taxon>Bacteria</taxon>
        <taxon>Pseudomonadati</taxon>
        <taxon>Pseudomonadota</taxon>
        <taxon>Gammaproteobacteria</taxon>
        <taxon>Legionellales</taxon>
        <taxon>Legionellaceae</taxon>
        <taxon>Legionella</taxon>
    </lineage>
</organism>
<evidence type="ECO:0000313" key="1">
    <source>
        <dbReference type="EMBL" id="KTD67830.1"/>
    </source>
</evidence>
<accession>A0A0W0ZG51</accession>
<dbReference type="PATRIC" id="fig|947033.5.peg.1056"/>
<dbReference type="OrthoDB" id="5647542at2"/>
<gene>
    <name evidence="1" type="ORF">Lste_0988</name>
</gene>
<reference evidence="1 2" key="1">
    <citation type="submission" date="2015-11" db="EMBL/GenBank/DDBJ databases">
        <title>Genomic analysis of 38 Legionella species identifies large and diverse effector repertoires.</title>
        <authorList>
            <person name="Burstein D."/>
            <person name="Amaro F."/>
            <person name="Zusman T."/>
            <person name="Lifshitz Z."/>
            <person name="Cohen O."/>
            <person name="Gilbert J.A."/>
            <person name="Pupko T."/>
            <person name="Shuman H.A."/>
            <person name="Segal G."/>
        </authorList>
    </citation>
    <scope>NUCLEOTIDE SEQUENCE [LARGE SCALE GENOMIC DNA]</scope>
    <source>
        <strain evidence="1 2">IMVS3376</strain>
    </source>
</reference>
<dbReference type="AlphaFoldDB" id="A0A0W0ZG51"/>
<protein>
    <submittedName>
        <fullName evidence="1">Uncharacterized protein</fullName>
    </submittedName>
</protein>
<comment type="caution">
    <text evidence="1">The sequence shown here is derived from an EMBL/GenBank/DDBJ whole genome shotgun (WGS) entry which is preliminary data.</text>
</comment>
<dbReference type="RefSeq" id="WP_058509973.1">
    <property type="nucleotide sequence ID" value="NZ_DAIOMV010000013.1"/>
</dbReference>
<dbReference type="Proteomes" id="UP000054926">
    <property type="component" value="Unassembled WGS sequence"/>
</dbReference>
<proteinExistence type="predicted"/>
<evidence type="ECO:0000313" key="2">
    <source>
        <dbReference type="Proteomes" id="UP000054926"/>
    </source>
</evidence>
<sequence length="296" mass="34687">MKIAVILLGMEYTDIPFGHLHQLDKIGIANIIILLNKDEFKKAHATEFVLFDHTKPRTIIEHYQSQSDRLRIEVIDTGSATTEEEKLDFYLQHADGQYKLNLFLCKESMPWVSEELSAKPPVIETTEYSFIPFFKSTDRKKLPLFHPPCSSEHAIKLLQDETNPCLCYKIHFFDLLHYQWLFNIFVELISLKIKLHEEKNAEFLPQLRKLVKEFNKNIINLEKAEIAFEKTHKKAYFTLDKPKAITLHRHAKNVENKMKLDDDLPKLIGKLIELYDKLASQEHLDLLHEKDAPPLK</sequence>
<keyword evidence="2" id="KW-1185">Reference proteome</keyword>